<name>A0ABS3JT82_9BACT</name>
<dbReference type="InterPro" id="IPR047729">
    <property type="entry name" value="Sce7726-like"/>
</dbReference>
<dbReference type="NCBIfam" id="NF033832">
    <property type="entry name" value="sce7726_fam"/>
    <property type="match status" value="1"/>
</dbReference>
<accession>A0ABS3JT82</accession>
<protein>
    <submittedName>
        <fullName evidence="1">Sce7726 family protein</fullName>
    </submittedName>
</protein>
<keyword evidence="2" id="KW-1185">Reference proteome</keyword>
<organism evidence="1 2">
    <name type="scientific">Fibrella forsythiae</name>
    <dbReference type="NCBI Taxonomy" id="2817061"/>
    <lineage>
        <taxon>Bacteria</taxon>
        <taxon>Pseudomonadati</taxon>
        <taxon>Bacteroidota</taxon>
        <taxon>Cytophagia</taxon>
        <taxon>Cytophagales</taxon>
        <taxon>Spirosomataceae</taxon>
        <taxon>Fibrella</taxon>
    </lineage>
</organism>
<dbReference type="Proteomes" id="UP000664628">
    <property type="component" value="Unassembled WGS sequence"/>
</dbReference>
<sequence>MRDYDIRHSLHNQFLAHYKQDGHSIVVDELGVCNGQSVIDVAVINGSLHAFEIKSDADTLVRLPKQVAHYNKVFDYATIVVNGKYVHRVASLVPYWWAIWLIYEKDGKILKTIVREGERNTNIDAFSVAQLLWREEALNLLVKLDLAKGMRTKRRWLLWQHLAENVPVDRLCEYTRQYLKERSAWKESKFTPSEEALTSLRSDDSGSL</sequence>
<gene>
    <name evidence="1" type="ORF">J2I46_31925</name>
</gene>
<comment type="caution">
    <text evidence="1">The sequence shown here is derived from an EMBL/GenBank/DDBJ whole genome shotgun (WGS) entry which is preliminary data.</text>
</comment>
<proteinExistence type="predicted"/>
<evidence type="ECO:0000313" key="1">
    <source>
        <dbReference type="EMBL" id="MBO0953223.1"/>
    </source>
</evidence>
<dbReference type="EMBL" id="JAFMYW010000026">
    <property type="protein sequence ID" value="MBO0953223.1"/>
    <property type="molecule type" value="Genomic_DNA"/>
</dbReference>
<reference evidence="1 2" key="1">
    <citation type="submission" date="2021-03" db="EMBL/GenBank/DDBJ databases">
        <title>Fibrella sp. HMF5405 genome sequencing and assembly.</title>
        <authorList>
            <person name="Kang H."/>
            <person name="Kim H."/>
            <person name="Bae S."/>
            <person name="Joh K."/>
        </authorList>
    </citation>
    <scope>NUCLEOTIDE SEQUENCE [LARGE SCALE GENOMIC DNA]</scope>
    <source>
        <strain evidence="1 2">HMF5405</strain>
    </source>
</reference>
<evidence type="ECO:0000313" key="2">
    <source>
        <dbReference type="Proteomes" id="UP000664628"/>
    </source>
</evidence>
<dbReference type="RefSeq" id="WP_207333175.1">
    <property type="nucleotide sequence ID" value="NZ_JAFMYW010000026.1"/>
</dbReference>